<accession>A0ABS3W1P7</accession>
<reference evidence="1 2" key="1">
    <citation type="submission" date="2019-12" db="EMBL/GenBank/DDBJ databases">
        <title>Whole genome sequencing of endophytic Actinobacterium Micromonospora sp. MPMI6T.</title>
        <authorList>
            <person name="Evv R."/>
            <person name="Podile A.R."/>
        </authorList>
    </citation>
    <scope>NUCLEOTIDE SEQUENCE [LARGE SCALE GENOMIC DNA]</scope>
    <source>
        <strain evidence="1 2">MPMI6</strain>
    </source>
</reference>
<gene>
    <name evidence="1" type="ORF">GSF22_31725</name>
</gene>
<proteinExistence type="predicted"/>
<organism evidence="1 2">
    <name type="scientific">Micromonospora echinofusca</name>
    <dbReference type="NCBI Taxonomy" id="47858"/>
    <lineage>
        <taxon>Bacteria</taxon>
        <taxon>Bacillati</taxon>
        <taxon>Actinomycetota</taxon>
        <taxon>Actinomycetes</taxon>
        <taxon>Micromonosporales</taxon>
        <taxon>Micromonosporaceae</taxon>
        <taxon>Micromonospora</taxon>
    </lineage>
</organism>
<evidence type="ECO:0000313" key="1">
    <source>
        <dbReference type="EMBL" id="MBO4210528.1"/>
    </source>
</evidence>
<sequence>MTPTELLDHAAALMVQPSPSMRRCWQRGCACLTRLALEQGLDLYWQQVAPTVAHCPMRHQLLVLPAFAGPEAARIARTAWHGLSRAMHHHSYELAPVVAELRSWHRDVSLLLSRFQPPSTTTTGPA</sequence>
<dbReference type="RefSeq" id="WP_208817610.1">
    <property type="nucleotide sequence ID" value="NZ_WVUH01000505.1"/>
</dbReference>
<dbReference type="EMBL" id="WVUH01000505">
    <property type="protein sequence ID" value="MBO4210528.1"/>
    <property type="molecule type" value="Genomic_DNA"/>
</dbReference>
<comment type="caution">
    <text evidence="1">The sequence shown here is derived from an EMBL/GenBank/DDBJ whole genome shotgun (WGS) entry which is preliminary data.</text>
</comment>
<protein>
    <recommendedName>
        <fullName evidence="3">SAV-6107-like HEPN domain-containing protein</fullName>
    </recommendedName>
</protein>
<evidence type="ECO:0000313" key="2">
    <source>
        <dbReference type="Proteomes" id="UP000823521"/>
    </source>
</evidence>
<evidence type="ECO:0008006" key="3">
    <source>
        <dbReference type="Google" id="ProtNLM"/>
    </source>
</evidence>
<keyword evidence="2" id="KW-1185">Reference proteome</keyword>
<name>A0ABS3W1P7_MICEH</name>
<dbReference type="Proteomes" id="UP000823521">
    <property type="component" value="Unassembled WGS sequence"/>
</dbReference>